<dbReference type="SUPFAM" id="SSF46689">
    <property type="entry name" value="Homeodomain-like"/>
    <property type="match status" value="1"/>
</dbReference>
<proteinExistence type="predicted"/>
<protein>
    <submittedName>
        <fullName evidence="1">DUF433 domain-containing protein</fullName>
    </submittedName>
</protein>
<dbReference type="KEGG" id="hcu:MUN79_24930"/>
<dbReference type="RefSeq" id="WP_244675210.1">
    <property type="nucleotide sequence ID" value="NZ_CP095046.1"/>
</dbReference>
<evidence type="ECO:0000313" key="2">
    <source>
        <dbReference type="Proteomes" id="UP000831796"/>
    </source>
</evidence>
<sequence>MPYYKWYWDETTGTIPTNSWGTSWHYYETDGAGTVVRQVEVFANGQALKYDAEYDEDRYGGLAEAPITAADVEEFGLISIDGREFGQVWVSTSYDRYPEIVVTTDCLWGQPRLDGRRLAVGDIVCLVDRYQSLSETLADFELSLQQIKQALRYCRTLQCVQDLPLRFCHNCTLRVRQDDVSDGEEEDNWVRAERLYQQYFA</sequence>
<dbReference type="InterPro" id="IPR036388">
    <property type="entry name" value="WH-like_DNA-bd_sf"/>
</dbReference>
<dbReference type="InterPro" id="IPR007367">
    <property type="entry name" value="DUF433"/>
</dbReference>
<name>A0A8T9Q6Z7_9BACT</name>
<dbReference type="Gene3D" id="1.10.10.10">
    <property type="entry name" value="Winged helix-like DNA-binding domain superfamily/Winged helix DNA-binding domain"/>
    <property type="match status" value="1"/>
</dbReference>
<keyword evidence="2" id="KW-1185">Reference proteome</keyword>
<dbReference type="Pfam" id="PF04255">
    <property type="entry name" value="DUF433"/>
    <property type="match status" value="1"/>
</dbReference>
<gene>
    <name evidence="1" type="ORF">MUN79_24930</name>
</gene>
<dbReference type="AlphaFoldDB" id="A0A8T9Q6Z7"/>
<organism evidence="1 2">
    <name type="scientific">Hymenobacter cellulosilyticus</name>
    <dbReference type="NCBI Taxonomy" id="2932248"/>
    <lineage>
        <taxon>Bacteria</taxon>
        <taxon>Pseudomonadati</taxon>
        <taxon>Bacteroidota</taxon>
        <taxon>Cytophagia</taxon>
        <taxon>Cytophagales</taxon>
        <taxon>Hymenobacteraceae</taxon>
        <taxon>Hymenobacter</taxon>
    </lineage>
</organism>
<dbReference type="InterPro" id="IPR009057">
    <property type="entry name" value="Homeodomain-like_sf"/>
</dbReference>
<reference evidence="1" key="1">
    <citation type="submission" date="2022-04" db="EMBL/GenBank/DDBJ databases">
        <title>Hymenobacter sp. isolated from the air.</title>
        <authorList>
            <person name="Won M."/>
            <person name="Lee C.-M."/>
            <person name="Woen H.-Y."/>
            <person name="Kwon S.-W."/>
        </authorList>
    </citation>
    <scope>NUCLEOTIDE SEQUENCE</scope>
    <source>
        <strain evidence="1">5116S-3</strain>
    </source>
</reference>
<accession>A0A8T9Q6Z7</accession>
<dbReference type="EMBL" id="CP095046">
    <property type="protein sequence ID" value="UOQ71808.1"/>
    <property type="molecule type" value="Genomic_DNA"/>
</dbReference>
<evidence type="ECO:0000313" key="1">
    <source>
        <dbReference type="EMBL" id="UOQ71808.1"/>
    </source>
</evidence>
<dbReference type="Proteomes" id="UP000831796">
    <property type="component" value="Chromosome"/>
</dbReference>